<dbReference type="Proteomes" id="UP001195483">
    <property type="component" value="Unassembled WGS sequence"/>
</dbReference>
<reference evidence="2" key="2">
    <citation type="journal article" date="2021" name="Genome Biol. Evol.">
        <title>Developing a high-quality reference genome for a parasitic bivalve with doubly uniparental inheritance (Bivalvia: Unionida).</title>
        <authorList>
            <person name="Smith C.H."/>
        </authorList>
    </citation>
    <scope>NUCLEOTIDE SEQUENCE</scope>
    <source>
        <strain evidence="2">CHS0354</strain>
        <tissue evidence="2">Mantle</tissue>
    </source>
</reference>
<dbReference type="EMBL" id="JAEAOA010002363">
    <property type="protein sequence ID" value="KAK3588961.1"/>
    <property type="molecule type" value="Genomic_DNA"/>
</dbReference>
<feature type="region of interest" description="Disordered" evidence="1">
    <location>
        <begin position="76"/>
        <end position="123"/>
    </location>
</feature>
<dbReference type="AlphaFoldDB" id="A0AAE0VT05"/>
<organism evidence="2 3">
    <name type="scientific">Potamilus streckersoni</name>
    <dbReference type="NCBI Taxonomy" id="2493646"/>
    <lineage>
        <taxon>Eukaryota</taxon>
        <taxon>Metazoa</taxon>
        <taxon>Spiralia</taxon>
        <taxon>Lophotrochozoa</taxon>
        <taxon>Mollusca</taxon>
        <taxon>Bivalvia</taxon>
        <taxon>Autobranchia</taxon>
        <taxon>Heteroconchia</taxon>
        <taxon>Palaeoheterodonta</taxon>
        <taxon>Unionida</taxon>
        <taxon>Unionoidea</taxon>
        <taxon>Unionidae</taxon>
        <taxon>Ambleminae</taxon>
        <taxon>Lampsilini</taxon>
        <taxon>Potamilus</taxon>
    </lineage>
</organism>
<comment type="caution">
    <text evidence="2">The sequence shown here is derived from an EMBL/GenBank/DDBJ whole genome shotgun (WGS) entry which is preliminary data.</text>
</comment>
<protein>
    <submittedName>
        <fullName evidence="2">Uncharacterized protein</fullName>
    </submittedName>
</protein>
<sequence length="123" mass="13861">MASNGLDHQENLTKVLGTMISLNADKEIAKYCREKDLNTEESIIKLMNLARYIEQKAKDYYIKCADCLIAHDRPLLRSTPGRKGPRNDKEDMIIAQPESEDCNSRLRDSGISSGIITEETTAE</sequence>
<evidence type="ECO:0000313" key="2">
    <source>
        <dbReference type="EMBL" id="KAK3588961.1"/>
    </source>
</evidence>
<reference evidence="2" key="3">
    <citation type="submission" date="2023-05" db="EMBL/GenBank/DDBJ databases">
        <authorList>
            <person name="Smith C.H."/>
        </authorList>
    </citation>
    <scope>NUCLEOTIDE SEQUENCE</scope>
    <source>
        <strain evidence="2">CHS0354</strain>
        <tissue evidence="2">Mantle</tissue>
    </source>
</reference>
<reference evidence="2" key="1">
    <citation type="journal article" date="2021" name="Genome Biol. Evol.">
        <title>A High-Quality Reference Genome for a Parasitic Bivalve with Doubly Uniparental Inheritance (Bivalvia: Unionida).</title>
        <authorList>
            <person name="Smith C.H."/>
        </authorList>
    </citation>
    <scope>NUCLEOTIDE SEQUENCE</scope>
    <source>
        <strain evidence="2">CHS0354</strain>
    </source>
</reference>
<name>A0AAE0VT05_9BIVA</name>
<keyword evidence="3" id="KW-1185">Reference proteome</keyword>
<feature type="compositionally biased region" description="Polar residues" evidence="1">
    <location>
        <begin position="110"/>
        <end position="123"/>
    </location>
</feature>
<accession>A0AAE0VT05</accession>
<gene>
    <name evidence="2" type="ORF">CHS0354_043131</name>
</gene>
<evidence type="ECO:0000256" key="1">
    <source>
        <dbReference type="SAM" id="MobiDB-lite"/>
    </source>
</evidence>
<proteinExistence type="predicted"/>
<evidence type="ECO:0000313" key="3">
    <source>
        <dbReference type="Proteomes" id="UP001195483"/>
    </source>
</evidence>